<dbReference type="PANTHER" id="PTHR28160:SF1">
    <property type="entry name" value="LARGE RIBOSOMAL SUBUNIT PROTEIN ML57"/>
    <property type="match status" value="1"/>
</dbReference>
<evidence type="ECO:0000313" key="3">
    <source>
        <dbReference type="Proteomes" id="UP000799770"/>
    </source>
</evidence>
<dbReference type="FunFam" id="1.10.1520.10:FF:000018">
    <property type="entry name" value="RNase III domain protein"/>
    <property type="match status" value="1"/>
</dbReference>
<dbReference type="PANTHER" id="PTHR28160">
    <property type="entry name" value="54S RIBOSOMAL PROTEIN L15, MITOCHONDRIAL"/>
    <property type="match status" value="1"/>
</dbReference>
<dbReference type="GO" id="GO:0006396">
    <property type="term" value="P:RNA processing"/>
    <property type="evidence" value="ECO:0007669"/>
    <property type="project" value="InterPro"/>
</dbReference>
<dbReference type="Gene3D" id="1.10.1520.10">
    <property type="entry name" value="Ribonuclease III domain"/>
    <property type="match status" value="1"/>
</dbReference>
<accession>A0A6A5YHT3</accession>
<dbReference type="AlphaFoldDB" id="A0A6A5YHT3"/>
<dbReference type="OrthoDB" id="2281895at2759"/>
<dbReference type="Proteomes" id="UP000799770">
    <property type="component" value="Unassembled WGS sequence"/>
</dbReference>
<dbReference type="InterPro" id="IPR040030">
    <property type="entry name" value="Ribosomal_mL57"/>
</dbReference>
<dbReference type="InterPro" id="IPR000999">
    <property type="entry name" value="RNase_III_dom"/>
</dbReference>
<proteinExistence type="predicted"/>
<protein>
    <submittedName>
        <fullName evidence="2">Ribonuclease-III-like-domain-containing protein</fullName>
    </submittedName>
</protein>
<organism evidence="2 3">
    <name type="scientific">Lophiotrema nucula</name>
    <dbReference type="NCBI Taxonomy" id="690887"/>
    <lineage>
        <taxon>Eukaryota</taxon>
        <taxon>Fungi</taxon>
        <taxon>Dikarya</taxon>
        <taxon>Ascomycota</taxon>
        <taxon>Pezizomycotina</taxon>
        <taxon>Dothideomycetes</taxon>
        <taxon>Pleosporomycetidae</taxon>
        <taxon>Pleosporales</taxon>
        <taxon>Lophiotremataceae</taxon>
        <taxon>Lophiotrema</taxon>
    </lineage>
</organism>
<dbReference type="GO" id="GO:0003735">
    <property type="term" value="F:structural constituent of ribosome"/>
    <property type="evidence" value="ECO:0007669"/>
    <property type="project" value="InterPro"/>
</dbReference>
<keyword evidence="3" id="KW-1185">Reference proteome</keyword>
<dbReference type="GO" id="GO:0004525">
    <property type="term" value="F:ribonuclease III activity"/>
    <property type="evidence" value="ECO:0007669"/>
    <property type="project" value="InterPro"/>
</dbReference>
<reference evidence="2" key="1">
    <citation type="journal article" date="2020" name="Stud. Mycol.">
        <title>101 Dothideomycetes genomes: a test case for predicting lifestyles and emergence of pathogens.</title>
        <authorList>
            <person name="Haridas S."/>
            <person name="Albert R."/>
            <person name="Binder M."/>
            <person name="Bloem J."/>
            <person name="Labutti K."/>
            <person name="Salamov A."/>
            <person name="Andreopoulos B."/>
            <person name="Baker S."/>
            <person name="Barry K."/>
            <person name="Bills G."/>
            <person name="Bluhm B."/>
            <person name="Cannon C."/>
            <person name="Castanera R."/>
            <person name="Culley D."/>
            <person name="Daum C."/>
            <person name="Ezra D."/>
            <person name="Gonzalez J."/>
            <person name="Henrissat B."/>
            <person name="Kuo A."/>
            <person name="Liang C."/>
            <person name="Lipzen A."/>
            <person name="Lutzoni F."/>
            <person name="Magnuson J."/>
            <person name="Mondo S."/>
            <person name="Nolan M."/>
            <person name="Ohm R."/>
            <person name="Pangilinan J."/>
            <person name="Park H.-J."/>
            <person name="Ramirez L."/>
            <person name="Alfaro M."/>
            <person name="Sun H."/>
            <person name="Tritt A."/>
            <person name="Yoshinaga Y."/>
            <person name="Zwiers L.-H."/>
            <person name="Turgeon B."/>
            <person name="Goodwin S."/>
            <person name="Spatafora J."/>
            <person name="Crous P."/>
            <person name="Grigoriev I."/>
        </authorList>
    </citation>
    <scope>NUCLEOTIDE SEQUENCE</scope>
    <source>
        <strain evidence="2">CBS 627.86</strain>
    </source>
</reference>
<dbReference type="GO" id="GO:0032543">
    <property type="term" value="P:mitochondrial translation"/>
    <property type="evidence" value="ECO:0007669"/>
    <property type="project" value="InterPro"/>
</dbReference>
<name>A0A6A5YHT3_9PLEO</name>
<evidence type="ECO:0000259" key="1">
    <source>
        <dbReference type="Pfam" id="PF14622"/>
    </source>
</evidence>
<dbReference type="EMBL" id="ML977361">
    <property type="protein sequence ID" value="KAF2106626.1"/>
    <property type="molecule type" value="Genomic_DNA"/>
</dbReference>
<dbReference type="CDD" id="cd00593">
    <property type="entry name" value="RIBOc"/>
    <property type="match status" value="1"/>
</dbReference>
<dbReference type="GO" id="GO:0005762">
    <property type="term" value="C:mitochondrial large ribosomal subunit"/>
    <property type="evidence" value="ECO:0007669"/>
    <property type="project" value="InterPro"/>
</dbReference>
<evidence type="ECO:0000313" key="2">
    <source>
        <dbReference type="EMBL" id="KAF2106626.1"/>
    </source>
</evidence>
<gene>
    <name evidence="2" type="ORF">BDV96DRAFT_590911</name>
</gene>
<feature type="domain" description="RNase III" evidence="1">
    <location>
        <begin position="106"/>
        <end position="256"/>
    </location>
</feature>
<dbReference type="InterPro" id="IPR036389">
    <property type="entry name" value="RNase_III_sf"/>
</dbReference>
<sequence length="262" mass="28643">MASKRPIRTLFSVASTSVRPSRSIARSCPETSTCAFSTSTASFGPEYETEAAERPRWQQTPVRMVAPFRIRPQPKGPAFKVNEDPRRLDEAYVKMLGPNGDKLLSEEVKWLAITHKSFDHGRRGFNDRLAFLGRRIVSLQTSLALLNSSTPSFLGTGAQQDGYGRAAFQHAALSGLAGLTTEAKDDVLSRSRLAPIAERYGLDKVTRWKPKRADNLQGSGQESVLSTSLYAIIGALALERGGEVANKVTQDKILSPLGFTFA</sequence>
<dbReference type="Pfam" id="PF14622">
    <property type="entry name" value="Ribonucleas_3_3"/>
    <property type="match status" value="1"/>
</dbReference>
<dbReference type="SUPFAM" id="SSF69065">
    <property type="entry name" value="RNase III domain-like"/>
    <property type="match status" value="1"/>
</dbReference>